<feature type="compositionally biased region" description="Basic and acidic residues" evidence="1">
    <location>
        <begin position="396"/>
        <end position="422"/>
    </location>
</feature>
<proteinExistence type="predicted"/>
<evidence type="ECO:0000256" key="1">
    <source>
        <dbReference type="SAM" id="MobiDB-lite"/>
    </source>
</evidence>
<accession>A0ABP1CUQ2</accession>
<reference evidence="3" key="1">
    <citation type="submission" date="2024-04" db="EMBL/GenBank/DDBJ databases">
        <authorList>
            <person name="Shaw F."/>
            <person name="Minotto A."/>
        </authorList>
    </citation>
    <scope>NUCLEOTIDE SEQUENCE [LARGE SCALE GENOMIC DNA]</scope>
</reference>
<feature type="region of interest" description="Disordered" evidence="1">
    <location>
        <begin position="383"/>
        <end position="422"/>
    </location>
</feature>
<evidence type="ECO:0000313" key="3">
    <source>
        <dbReference type="Proteomes" id="UP001497453"/>
    </source>
</evidence>
<sequence length="661" mass="73187">MPPPRSWTSPPTRREITLLLFSFTIFVLSYNLETSLRVVGVSPTKLNAGYLSTLGFGSKDPGLEPDGRRPVEWRDELEKLIVGEWEWKQGQIASVEHAQESLFLKPLPESGEVSTYIYKAGAGKTASRSATREAIGVGLTKGVSIGEQFVRWGERIPETRALVHVPGYTIFENLFVLNGTFYLVADKPSSLPPLGSIASSLTDRSQAPTPKDWRIISKEEASTLFGSFGGRIFGTSWLTTDPADAQDPYTLFSLYRTHSSLLSPHSSGAFTSSSGLRIIPAGTTGIDNVSPPVRLIFPSVPSFSSPGLPPADANPKTHPPLRIKSYNGLHPHLLKAVFPTMGILYSEDWKDYVDMHVAYMYDRIIVADSGAAERGREQWTVGWIPPAPKKSGNNGELRRRDEEFQVSDTREDVEARRRAEEDQAGKPVWAAPFVGLNAPDDWWTPVREALLSYLRLPSDFESSNKQTKTLSTPPSRTPILTYVSMQMEAASAGPRLRTEDHAALLRGLRKLEKDGVLGGVNVVRGNGSMDVWEDRMSAIAQSSIVIGPYGPHLADSVFMPAPLPSSPSQEGHQSIAPVLMEFFPPGMFRRDQEYAVRSLGSRYIAWWNERKFAGNSLPPVMGFSNERLPHLNGVEISLDTDVVIQAIREEARRIGYRERKK</sequence>
<dbReference type="EMBL" id="OZ037954">
    <property type="protein sequence ID" value="CAL1699411.1"/>
    <property type="molecule type" value="Genomic_DNA"/>
</dbReference>
<evidence type="ECO:0000313" key="2">
    <source>
        <dbReference type="EMBL" id="CAL1699411.1"/>
    </source>
</evidence>
<organism evidence="2 3">
    <name type="scientific">Somion occarium</name>
    <dbReference type="NCBI Taxonomy" id="3059160"/>
    <lineage>
        <taxon>Eukaryota</taxon>
        <taxon>Fungi</taxon>
        <taxon>Dikarya</taxon>
        <taxon>Basidiomycota</taxon>
        <taxon>Agaricomycotina</taxon>
        <taxon>Agaricomycetes</taxon>
        <taxon>Polyporales</taxon>
        <taxon>Cerrenaceae</taxon>
        <taxon>Somion</taxon>
    </lineage>
</organism>
<name>A0ABP1CUQ2_9APHY</name>
<dbReference type="Proteomes" id="UP001497453">
    <property type="component" value="Chromosome 11"/>
</dbReference>
<keyword evidence="3" id="KW-1185">Reference proteome</keyword>
<gene>
    <name evidence="2" type="ORF">GFSPODELE1_LOCUS2661</name>
</gene>
<protein>
    <submittedName>
        <fullName evidence="2">Uncharacterized protein</fullName>
    </submittedName>
</protein>